<dbReference type="Proteomes" id="UP000005237">
    <property type="component" value="Unassembled WGS sequence"/>
</dbReference>
<dbReference type="AlphaFoldDB" id="A0A8R1E5L2"/>
<proteinExistence type="predicted"/>
<sequence>MDPSGDSSSLCAVFQQQVMKQYQGYSVSSVPLGISVGHPREDDFEEMESDNESVDYELEKSVLKRPPAPVPGQMDKFLHLLKVGFFVGTIEVLTDRGENDLEEIRKSAQMKADELIASTGELIMPEIPGRPICGTPKIKRDLRRMSKHIQFFSDLFNKFIEEFDGSPIRVRKLREATGFIKGILARDGRDVFNITDKPIITEFSDMLDMFKVNAILFLEYIKSHQEQ</sequence>
<reference evidence="1" key="2">
    <citation type="submission" date="2022-06" db="UniProtKB">
        <authorList>
            <consortium name="EnsemblMetazoa"/>
        </authorList>
    </citation>
    <scope>IDENTIFICATION</scope>
    <source>
        <strain evidence="1">DF5081</strain>
    </source>
</reference>
<name>A0A8R1E5L2_CAEJA</name>
<keyword evidence="2" id="KW-1185">Reference proteome</keyword>
<reference evidence="2" key="1">
    <citation type="submission" date="2010-08" db="EMBL/GenBank/DDBJ databases">
        <authorList>
            <consortium name="Caenorhabditis japonica Sequencing Consortium"/>
            <person name="Wilson R.K."/>
        </authorList>
    </citation>
    <scope>NUCLEOTIDE SEQUENCE [LARGE SCALE GENOMIC DNA]</scope>
    <source>
        <strain evidence="2">DF5081</strain>
    </source>
</reference>
<organism evidence="1 2">
    <name type="scientific">Caenorhabditis japonica</name>
    <dbReference type="NCBI Taxonomy" id="281687"/>
    <lineage>
        <taxon>Eukaryota</taxon>
        <taxon>Metazoa</taxon>
        <taxon>Ecdysozoa</taxon>
        <taxon>Nematoda</taxon>
        <taxon>Chromadorea</taxon>
        <taxon>Rhabditida</taxon>
        <taxon>Rhabditina</taxon>
        <taxon>Rhabditomorpha</taxon>
        <taxon>Rhabditoidea</taxon>
        <taxon>Rhabditidae</taxon>
        <taxon>Peloderinae</taxon>
        <taxon>Caenorhabditis</taxon>
    </lineage>
</organism>
<protein>
    <submittedName>
        <fullName evidence="1">Uncharacterized protein</fullName>
    </submittedName>
</protein>
<dbReference type="EnsemblMetazoa" id="CJA22671b.1">
    <property type="protein sequence ID" value="CJA22671b.1"/>
    <property type="gene ID" value="WBGene00178243"/>
</dbReference>
<evidence type="ECO:0000313" key="1">
    <source>
        <dbReference type="EnsemblMetazoa" id="CJA22671b.1"/>
    </source>
</evidence>
<accession>A0A8R1E5L2</accession>
<evidence type="ECO:0000313" key="2">
    <source>
        <dbReference type="Proteomes" id="UP000005237"/>
    </source>
</evidence>